<sequence length="212" mass="23467">MADYYRVLGVKKDASAEEIKKAYRVLAKKYHPDVTGGDKAAERRFIEINEAYDTLSDAEKRRAYDQAREAPFGGQGGPFGGQGGNVRYTYRTVHTDDAYQTFNMDDLFGDLFGGQAARAAHARPSLDVTLKREITPWQAALGGRLEVRAMDKVLSVKIPAGARSGQKLRLRGQGLSDGHGHQGDLLIELTIQNPGRITPEMRKLYEKLSQIA</sequence>
<evidence type="ECO:0000259" key="3">
    <source>
        <dbReference type="PROSITE" id="PS50076"/>
    </source>
</evidence>
<proteinExistence type="predicted"/>
<dbReference type="AlphaFoldDB" id="A0A9D1CI97"/>
<dbReference type="InterPro" id="IPR036869">
    <property type="entry name" value="J_dom_sf"/>
</dbReference>
<dbReference type="InterPro" id="IPR008971">
    <property type="entry name" value="HSP40/DnaJ_pept-bd"/>
</dbReference>
<dbReference type="Gene3D" id="2.60.260.20">
    <property type="entry name" value="Urease metallochaperone UreE, N-terminal domain"/>
    <property type="match status" value="1"/>
</dbReference>
<comment type="caution">
    <text evidence="4">The sequence shown here is derived from an EMBL/GenBank/DDBJ whole genome shotgun (WGS) entry which is preliminary data.</text>
</comment>
<dbReference type="EMBL" id="DVFI01000040">
    <property type="protein sequence ID" value="HIQ62555.1"/>
    <property type="molecule type" value="Genomic_DNA"/>
</dbReference>
<dbReference type="GO" id="GO:0042026">
    <property type="term" value="P:protein refolding"/>
    <property type="evidence" value="ECO:0007669"/>
    <property type="project" value="TreeGrafter"/>
</dbReference>
<dbReference type="Pfam" id="PF00226">
    <property type="entry name" value="DnaJ"/>
    <property type="match status" value="1"/>
</dbReference>
<dbReference type="PANTHER" id="PTHR43096">
    <property type="entry name" value="DNAJ HOMOLOG 1, MITOCHONDRIAL-RELATED"/>
    <property type="match status" value="1"/>
</dbReference>
<dbReference type="Gene3D" id="1.10.287.110">
    <property type="entry name" value="DnaJ domain"/>
    <property type="match status" value="1"/>
</dbReference>
<dbReference type="PROSITE" id="PS00636">
    <property type="entry name" value="DNAJ_1"/>
    <property type="match status" value="1"/>
</dbReference>
<dbReference type="Proteomes" id="UP000886819">
    <property type="component" value="Unassembled WGS sequence"/>
</dbReference>
<dbReference type="InterPro" id="IPR018253">
    <property type="entry name" value="DnaJ_domain_CS"/>
</dbReference>
<dbReference type="GO" id="GO:0006260">
    <property type="term" value="P:DNA replication"/>
    <property type="evidence" value="ECO:0007669"/>
    <property type="project" value="UniProtKB-KW"/>
</dbReference>
<evidence type="ECO:0000256" key="2">
    <source>
        <dbReference type="ARBA" id="ARBA00023186"/>
    </source>
</evidence>
<dbReference type="GO" id="GO:0005737">
    <property type="term" value="C:cytoplasm"/>
    <property type="evidence" value="ECO:0007669"/>
    <property type="project" value="TreeGrafter"/>
</dbReference>
<dbReference type="PRINTS" id="PR00625">
    <property type="entry name" value="JDOMAIN"/>
</dbReference>
<reference evidence="4" key="1">
    <citation type="submission" date="2020-10" db="EMBL/GenBank/DDBJ databases">
        <authorList>
            <person name="Gilroy R."/>
        </authorList>
    </citation>
    <scope>NUCLEOTIDE SEQUENCE</scope>
    <source>
        <strain evidence="4">ChiHile30-977</strain>
    </source>
</reference>
<gene>
    <name evidence="4" type="ORF">IAA66_03085</name>
</gene>
<name>A0A9D1CI97_9FIRM</name>
<dbReference type="CDD" id="cd06257">
    <property type="entry name" value="DnaJ"/>
    <property type="match status" value="1"/>
</dbReference>
<organism evidence="4 5">
    <name type="scientific">Candidatus Avichristensenella intestinipullorum</name>
    <dbReference type="NCBI Taxonomy" id="2840693"/>
    <lineage>
        <taxon>Bacteria</taxon>
        <taxon>Bacillati</taxon>
        <taxon>Bacillota</taxon>
        <taxon>Clostridia</taxon>
        <taxon>Candidatus Avichristensenella</taxon>
    </lineage>
</organism>
<protein>
    <submittedName>
        <fullName evidence="4">J domain-containing protein</fullName>
    </submittedName>
</protein>
<feature type="domain" description="J" evidence="3">
    <location>
        <begin position="3"/>
        <end position="68"/>
    </location>
</feature>
<reference evidence="4" key="2">
    <citation type="journal article" date="2021" name="PeerJ">
        <title>Extensive microbial diversity within the chicken gut microbiome revealed by metagenomics and culture.</title>
        <authorList>
            <person name="Gilroy R."/>
            <person name="Ravi A."/>
            <person name="Getino M."/>
            <person name="Pursley I."/>
            <person name="Horton D.L."/>
            <person name="Alikhan N.F."/>
            <person name="Baker D."/>
            <person name="Gharbi K."/>
            <person name="Hall N."/>
            <person name="Watson M."/>
            <person name="Adriaenssens E.M."/>
            <person name="Foster-Nyarko E."/>
            <person name="Jarju S."/>
            <person name="Secka A."/>
            <person name="Antonio M."/>
            <person name="Oren A."/>
            <person name="Chaudhuri R.R."/>
            <person name="La Ragione R."/>
            <person name="Hildebrand F."/>
            <person name="Pallen M.J."/>
        </authorList>
    </citation>
    <scope>NUCLEOTIDE SEQUENCE</scope>
    <source>
        <strain evidence="4">ChiHile30-977</strain>
    </source>
</reference>
<dbReference type="SMART" id="SM00271">
    <property type="entry name" value="DnaJ"/>
    <property type="match status" value="1"/>
</dbReference>
<dbReference type="PANTHER" id="PTHR43096:SF52">
    <property type="entry name" value="DNAJ HOMOLOG 1, MITOCHONDRIAL-RELATED"/>
    <property type="match status" value="1"/>
</dbReference>
<dbReference type="InterPro" id="IPR002939">
    <property type="entry name" value="DnaJ_C"/>
</dbReference>
<dbReference type="Pfam" id="PF01556">
    <property type="entry name" value="DnaJ_C"/>
    <property type="match status" value="1"/>
</dbReference>
<evidence type="ECO:0000313" key="5">
    <source>
        <dbReference type="Proteomes" id="UP000886819"/>
    </source>
</evidence>
<dbReference type="PROSITE" id="PS50076">
    <property type="entry name" value="DNAJ_2"/>
    <property type="match status" value="1"/>
</dbReference>
<evidence type="ECO:0000256" key="1">
    <source>
        <dbReference type="ARBA" id="ARBA00022705"/>
    </source>
</evidence>
<keyword evidence="2" id="KW-0143">Chaperone</keyword>
<evidence type="ECO:0000313" key="4">
    <source>
        <dbReference type="EMBL" id="HIQ62555.1"/>
    </source>
</evidence>
<keyword evidence="1" id="KW-0235">DNA replication</keyword>
<dbReference type="GO" id="GO:0051082">
    <property type="term" value="F:unfolded protein binding"/>
    <property type="evidence" value="ECO:0007669"/>
    <property type="project" value="InterPro"/>
</dbReference>
<dbReference type="InterPro" id="IPR001623">
    <property type="entry name" value="DnaJ_domain"/>
</dbReference>
<accession>A0A9D1CI97</accession>
<dbReference type="SUPFAM" id="SSF49493">
    <property type="entry name" value="HSP40/DnaJ peptide-binding domain"/>
    <property type="match status" value="1"/>
</dbReference>
<dbReference type="SUPFAM" id="SSF46565">
    <property type="entry name" value="Chaperone J-domain"/>
    <property type="match status" value="1"/>
</dbReference>